<dbReference type="SUPFAM" id="SSF55681">
    <property type="entry name" value="Class II aaRS and biotin synthetases"/>
    <property type="match status" value="1"/>
</dbReference>
<dbReference type="FunFam" id="2.40.50.140:FF:000045">
    <property type="entry name" value="Phenylalanine--tRNA ligase beta subunit"/>
    <property type="match status" value="1"/>
</dbReference>
<dbReference type="Pfam" id="PF01588">
    <property type="entry name" value="tRNA_bind"/>
    <property type="match status" value="1"/>
</dbReference>
<feature type="binding site" evidence="15">
    <location>
        <position position="478"/>
    </location>
    <ligand>
        <name>Mg(2+)</name>
        <dbReference type="ChEBI" id="CHEBI:18420"/>
        <note>shared with alpha subunit</note>
    </ligand>
</feature>
<evidence type="ECO:0000256" key="15">
    <source>
        <dbReference type="HAMAP-Rule" id="MF_00283"/>
    </source>
</evidence>
<dbReference type="SUPFAM" id="SSF54991">
    <property type="entry name" value="Anticodon-binding domain of PheRS"/>
    <property type="match status" value="1"/>
</dbReference>
<dbReference type="PANTHER" id="PTHR10947:SF0">
    <property type="entry name" value="PHENYLALANINE--TRNA LIGASE BETA SUBUNIT"/>
    <property type="match status" value="1"/>
</dbReference>
<dbReference type="InterPro" id="IPR045060">
    <property type="entry name" value="Phe-tRNA-ligase_IIc_bsu"/>
</dbReference>
<dbReference type="Gene3D" id="3.50.40.10">
    <property type="entry name" value="Phenylalanyl-trna Synthetase, Chain B, domain 3"/>
    <property type="match status" value="1"/>
</dbReference>
<dbReference type="InterPro" id="IPR012340">
    <property type="entry name" value="NA-bd_OB-fold"/>
</dbReference>
<dbReference type="GO" id="GO:0005524">
    <property type="term" value="F:ATP binding"/>
    <property type="evidence" value="ECO:0007669"/>
    <property type="project" value="UniProtKB-UniRule"/>
</dbReference>
<evidence type="ECO:0000256" key="12">
    <source>
        <dbReference type="ARBA" id="ARBA00022917"/>
    </source>
</evidence>
<comment type="caution">
    <text evidence="20">The sequence shown here is derived from an EMBL/GenBank/DDBJ whole genome shotgun (WGS) entry which is preliminary data.</text>
</comment>
<keyword evidence="13 15" id="KW-0030">Aminoacyl-tRNA synthetase</keyword>
<dbReference type="InterPro" id="IPR009061">
    <property type="entry name" value="DNA-bd_dom_put_sf"/>
</dbReference>
<dbReference type="EMBL" id="JRFA01000023">
    <property type="protein sequence ID" value="KGN73361.1"/>
    <property type="molecule type" value="Genomic_DNA"/>
</dbReference>
<keyword evidence="4 15" id="KW-0963">Cytoplasm</keyword>
<keyword evidence="21" id="KW-1185">Reference proteome</keyword>
<dbReference type="Pfam" id="PF03147">
    <property type="entry name" value="FDX-ACB"/>
    <property type="match status" value="1"/>
</dbReference>
<dbReference type="GO" id="GO:0009328">
    <property type="term" value="C:phenylalanine-tRNA ligase complex"/>
    <property type="evidence" value="ECO:0007669"/>
    <property type="project" value="TreeGrafter"/>
</dbReference>
<evidence type="ECO:0000259" key="18">
    <source>
        <dbReference type="PROSITE" id="PS51447"/>
    </source>
</evidence>
<dbReference type="AlphaFoldDB" id="A0A0A2E3F2"/>
<dbReference type="PANTHER" id="PTHR10947">
    <property type="entry name" value="PHENYLALANYL-TRNA SYNTHETASE BETA CHAIN AND LEUCINE-RICH REPEAT-CONTAINING PROTEIN 47"/>
    <property type="match status" value="1"/>
</dbReference>
<dbReference type="SUPFAM" id="SSF50249">
    <property type="entry name" value="Nucleic acid-binding proteins"/>
    <property type="match status" value="1"/>
</dbReference>
<gene>
    <name evidence="15" type="primary">pheT</name>
    <name evidence="20" type="ORF">HQ47_07810</name>
</gene>
<dbReference type="NCBIfam" id="NF045760">
    <property type="entry name" value="YtpR"/>
    <property type="match status" value="1"/>
</dbReference>
<dbReference type="CDD" id="cd02796">
    <property type="entry name" value="tRNA_bind_bactPheRS"/>
    <property type="match status" value="1"/>
</dbReference>
<organism evidence="20 21">
    <name type="scientific">Porphyromonas macacae</name>
    <dbReference type="NCBI Taxonomy" id="28115"/>
    <lineage>
        <taxon>Bacteria</taxon>
        <taxon>Pseudomonadati</taxon>
        <taxon>Bacteroidota</taxon>
        <taxon>Bacteroidia</taxon>
        <taxon>Bacteroidales</taxon>
        <taxon>Porphyromonadaceae</taxon>
        <taxon>Porphyromonas</taxon>
    </lineage>
</organism>
<feature type="binding site" evidence="15">
    <location>
        <position position="472"/>
    </location>
    <ligand>
        <name>Mg(2+)</name>
        <dbReference type="ChEBI" id="CHEBI:18420"/>
        <note>shared with alpha subunit</note>
    </ligand>
</feature>
<dbReference type="SMART" id="SM00896">
    <property type="entry name" value="FDX-ACB"/>
    <property type="match status" value="1"/>
</dbReference>
<dbReference type="GO" id="GO:0000049">
    <property type="term" value="F:tRNA binding"/>
    <property type="evidence" value="ECO:0007669"/>
    <property type="project" value="UniProtKB-UniRule"/>
</dbReference>
<dbReference type="SMART" id="SM00874">
    <property type="entry name" value="B5"/>
    <property type="match status" value="1"/>
</dbReference>
<dbReference type="InterPro" id="IPR041616">
    <property type="entry name" value="PheRS_beta_core"/>
</dbReference>
<name>A0A0A2E3F2_9PORP</name>
<dbReference type="InterPro" id="IPR033714">
    <property type="entry name" value="tRNA_bind_bactPheRS"/>
</dbReference>
<evidence type="ECO:0000256" key="16">
    <source>
        <dbReference type="PROSITE-ProRule" id="PRU00209"/>
    </source>
</evidence>
<evidence type="ECO:0000256" key="5">
    <source>
        <dbReference type="ARBA" id="ARBA00022555"/>
    </source>
</evidence>
<dbReference type="Pfam" id="PF03483">
    <property type="entry name" value="B3_4"/>
    <property type="match status" value="1"/>
</dbReference>
<feature type="domain" description="TRNA-binding" evidence="17">
    <location>
        <begin position="42"/>
        <end position="156"/>
    </location>
</feature>
<comment type="subcellular location">
    <subcellularLocation>
        <location evidence="1 15">Cytoplasm</location>
    </subcellularLocation>
</comment>
<evidence type="ECO:0000256" key="6">
    <source>
        <dbReference type="ARBA" id="ARBA00022598"/>
    </source>
</evidence>
<dbReference type="SUPFAM" id="SSF46955">
    <property type="entry name" value="Putative DNA-binding domain"/>
    <property type="match status" value="1"/>
</dbReference>
<dbReference type="SUPFAM" id="SSF56037">
    <property type="entry name" value="PheT/TilS domain"/>
    <property type="match status" value="1"/>
</dbReference>
<dbReference type="STRING" id="28115.HQ47_07810"/>
<comment type="catalytic activity">
    <reaction evidence="14 15">
        <text>tRNA(Phe) + L-phenylalanine + ATP = L-phenylalanyl-tRNA(Phe) + AMP + diphosphate + H(+)</text>
        <dbReference type="Rhea" id="RHEA:19413"/>
        <dbReference type="Rhea" id="RHEA-COMP:9668"/>
        <dbReference type="Rhea" id="RHEA-COMP:9699"/>
        <dbReference type="ChEBI" id="CHEBI:15378"/>
        <dbReference type="ChEBI" id="CHEBI:30616"/>
        <dbReference type="ChEBI" id="CHEBI:33019"/>
        <dbReference type="ChEBI" id="CHEBI:58095"/>
        <dbReference type="ChEBI" id="CHEBI:78442"/>
        <dbReference type="ChEBI" id="CHEBI:78531"/>
        <dbReference type="ChEBI" id="CHEBI:456215"/>
        <dbReference type="EC" id="6.1.1.20"/>
    </reaction>
</comment>
<dbReference type="Pfam" id="PF17759">
    <property type="entry name" value="tRNA_synthFbeta"/>
    <property type="match status" value="1"/>
</dbReference>
<evidence type="ECO:0000313" key="20">
    <source>
        <dbReference type="EMBL" id="KGN73361.1"/>
    </source>
</evidence>
<evidence type="ECO:0000259" key="17">
    <source>
        <dbReference type="PROSITE" id="PS50886"/>
    </source>
</evidence>
<keyword evidence="11 16" id="KW-0694">RNA-binding</keyword>
<dbReference type="Gene3D" id="3.30.930.10">
    <property type="entry name" value="Bira Bifunctional Protein, Domain 2"/>
    <property type="match status" value="1"/>
</dbReference>
<keyword evidence="10 15" id="KW-0460">Magnesium</keyword>
<dbReference type="InterPro" id="IPR020825">
    <property type="entry name" value="Phe-tRNA_synthase-like_B3/B4"/>
</dbReference>
<evidence type="ECO:0000256" key="10">
    <source>
        <dbReference type="ARBA" id="ARBA00022842"/>
    </source>
</evidence>
<evidence type="ECO:0000256" key="3">
    <source>
        <dbReference type="ARBA" id="ARBA00011209"/>
    </source>
</evidence>
<comment type="cofactor">
    <cofactor evidence="15">
        <name>Mg(2+)</name>
        <dbReference type="ChEBI" id="CHEBI:18420"/>
    </cofactor>
    <text evidence="15">Binds 2 magnesium ions per tetramer.</text>
</comment>
<dbReference type="HAMAP" id="MF_00283">
    <property type="entry name" value="Phe_tRNA_synth_beta1"/>
    <property type="match status" value="1"/>
</dbReference>
<evidence type="ECO:0000256" key="4">
    <source>
        <dbReference type="ARBA" id="ARBA00022490"/>
    </source>
</evidence>
<feature type="binding site" evidence="15">
    <location>
        <position position="481"/>
    </location>
    <ligand>
        <name>Mg(2+)</name>
        <dbReference type="ChEBI" id="CHEBI:18420"/>
        <note>shared with alpha subunit</note>
    </ligand>
</feature>
<protein>
    <recommendedName>
        <fullName evidence="15">Phenylalanine--tRNA ligase beta subunit</fullName>
        <ecNumber evidence="15">6.1.1.20</ecNumber>
    </recommendedName>
    <alternativeName>
        <fullName evidence="15">Phenylalanyl-tRNA synthetase beta subunit</fullName>
        <shortName evidence="15">PheRS</shortName>
    </alternativeName>
</protein>
<dbReference type="eggNOG" id="COG0072">
    <property type="taxonomic scope" value="Bacteria"/>
</dbReference>
<feature type="binding site" evidence="15">
    <location>
        <position position="482"/>
    </location>
    <ligand>
        <name>Mg(2+)</name>
        <dbReference type="ChEBI" id="CHEBI:18420"/>
        <note>shared with alpha subunit</note>
    </ligand>
</feature>
<dbReference type="Proteomes" id="UP000030103">
    <property type="component" value="Unassembled WGS sequence"/>
</dbReference>
<dbReference type="InterPro" id="IPR002547">
    <property type="entry name" value="tRNA-bd_dom"/>
</dbReference>
<feature type="domain" description="FDX-ACB" evidence="18">
    <location>
        <begin position="735"/>
        <end position="828"/>
    </location>
</feature>
<reference evidence="20 21" key="1">
    <citation type="submission" date="2014-09" db="EMBL/GenBank/DDBJ databases">
        <title>Draft Genome Sequence of Porphyromonas macacae COT-192_OH2859.</title>
        <authorList>
            <person name="Wallis C."/>
            <person name="Deusch O."/>
            <person name="O'Flynn C."/>
            <person name="Davis I."/>
            <person name="Horsfall A."/>
            <person name="Kirkwood N."/>
            <person name="Harris S."/>
            <person name="Eisen J.A."/>
            <person name="Coil D.A."/>
            <person name="Darling A.E."/>
            <person name="Jospin G."/>
            <person name="Alexiev A."/>
        </authorList>
    </citation>
    <scope>NUCLEOTIDE SEQUENCE [LARGE SCALE GENOMIC DNA]</scope>
    <source>
        <strain evidence="21">COT-192 OH2859</strain>
    </source>
</reference>
<dbReference type="RefSeq" id="WP_036874507.1">
    <property type="nucleotide sequence ID" value="NZ_JBGYTE010000050.1"/>
</dbReference>
<dbReference type="FunFam" id="3.30.70.380:FF:000001">
    <property type="entry name" value="Phenylalanine--tRNA ligase beta subunit"/>
    <property type="match status" value="1"/>
</dbReference>
<evidence type="ECO:0000259" key="19">
    <source>
        <dbReference type="PROSITE" id="PS51483"/>
    </source>
</evidence>
<dbReference type="InterPro" id="IPR045864">
    <property type="entry name" value="aa-tRNA-synth_II/BPL/LPL"/>
</dbReference>
<evidence type="ECO:0000256" key="1">
    <source>
        <dbReference type="ARBA" id="ARBA00004496"/>
    </source>
</evidence>
<proteinExistence type="inferred from homology"/>
<dbReference type="InterPro" id="IPR004532">
    <property type="entry name" value="Phe-tRNA-ligase_IIc_bsu_bact"/>
</dbReference>
<comment type="subunit">
    <text evidence="3 15">Tetramer of two alpha and two beta subunits.</text>
</comment>
<feature type="domain" description="B5" evidence="19">
    <location>
        <begin position="418"/>
        <end position="494"/>
    </location>
</feature>
<evidence type="ECO:0000256" key="2">
    <source>
        <dbReference type="ARBA" id="ARBA00008653"/>
    </source>
</evidence>
<dbReference type="InterPro" id="IPR005147">
    <property type="entry name" value="tRNA_synthase_B5-dom"/>
</dbReference>
<keyword evidence="7 15" id="KW-0479">Metal-binding</keyword>
<dbReference type="GO" id="GO:0000287">
    <property type="term" value="F:magnesium ion binding"/>
    <property type="evidence" value="ECO:0007669"/>
    <property type="project" value="UniProtKB-UniRule"/>
</dbReference>
<evidence type="ECO:0000256" key="14">
    <source>
        <dbReference type="ARBA" id="ARBA00049255"/>
    </source>
</evidence>
<dbReference type="CDD" id="cd00769">
    <property type="entry name" value="PheRS_beta_core"/>
    <property type="match status" value="1"/>
</dbReference>
<evidence type="ECO:0000313" key="21">
    <source>
        <dbReference type="Proteomes" id="UP000030103"/>
    </source>
</evidence>
<keyword evidence="9 15" id="KW-0067">ATP-binding</keyword>
<dbReference type="InterPro" id="IPR005121">
    <property type="entry name" value="Fdx_antiC-bd"/>
</dbReference>
<evidence type="ECO:0000256" key="8">
    <source>
        <dbReference type="ARBA" id="ARBA00022741"/>
    </source>
</evidence>
<dbReference type="InterPro" id="IPR005146">
    <property type="entry name" value="B3/B4_tRNA-bd"/>
</dbReference>
<dbReference type="SMART" id="SM00873">
    <property type="entry name" value="B3_4"/>
    <property type="match status" value="1"/>
</dbReference>
<dbReference type="NCBIfam" id="TIGR00472">
    <property type="entry name" value="pheT_bact"/>
    <property type="match status" value="1"/>
</dbReference>
<dbReference type="Pfam" id="PF03484">
    <property type="entry name" value="B5"/>
    <property type="match status" value="1"/>
</dbReference>
<dbReference type="InterPro" id="IPR036690">
    <property type="entry name" value="Fdx_antiC-bd_sf"/>
</dbReference>
<dbReference type="PROSITE" id="PS51447">
    <property type="entry name" value="FDX_ACB"/>
    <property type="match status" value="1"/>
</dbReference>
<evidence type="ECO:0000256" key="7">
    <source>
        <dbReference type="ARBA" id="ARBA00022723"/>
    </source>
</evidence>
<accession>A0A0A2E3F2</accession>
<evidence type="ECO:0000256" key="9">
    <source>
        <dbReference type="ARBA" id="ARBA00022840"/>
    </source>
</evidence>
<dbReference type="Gene3D" id="2.40.50.140">
    <property type="entry name" value="Nucleic acid-binding proteins"/>
    <property type="match status" value="1"/>
</dbReference>
<dbReference type="EC" id="6.1.1.20" evidence="15"/>
<dbReference type="Gene3D" id="3.30.56.10">
    <property type="match status" value="2"/>
</dbReference>
<keyword evidence="6 15" id="KW-0436">Ligase</keyword>
<dbReference type="GO" id="GO:0006432">
    <property type="term" value="P:phenylalanyl-tRNA aminoacylation"/>
    <property type="evidence" value="ECO:0007669"/>
    <property type="project" value="UniProtKB-UniRule"/>
</dbReference>
<dbReference type="OrthoDB" id="9805455at2"/>
<keyword evidence="5 16" id="KW-0820">tRNA-binding</keyword>
<dbReference type="Gene3D" id="3.30.70.380">
    <property type="entry name" value="Ferrodoxin-fold anticodon-binding domain"/>
    <property type="match status" value="1"/>
</dbReference>
<keyword evidence="8 15" id="KW-0547">Nucleotide-binding</keyword>
<sequence length="828" mass="91873">MNISYKWLRELVDTTLTPQEVADVLTSIGLETGSIDEVETIPGGLRGLVIGKVLTCEMHPDSDHLHITTVSVGDDREPLQIVCGAPNVAAGQAVVVATVGAVLGSGNEQFTIKKSRLRGVDSYGMICSETEIGVGSDSSGIIVLDPEKVTVGMPAAEYYGVESDYILEVDITPNRVDATSHYGVARDLAAYLTLHNGKEIRAGLPDAGPELPVGKPCPVEVELRGEAELCPRFEGVVIRSIKVTDSPEWLQKRLNAIGLKPVNNVVDITNYVLHEVGQPLHAYSLNAIDGNRLVVGPAAKGAKILTLDHVEHELDERDIVIADAEGTPLCVGGVMGSEAAGTTARTTDIFLEAANFNLTRVRKTARRLGINSDSSFRFERGLDADNTHWALRRAANLILEIAGGTIDGGVTDQYRIPSQPYSVTLNLTKMRKLVGQEIPLTDVKRILKSLEIECISEKGEELQLKVPKYRYDVTRDVDVIEDLMRIYGYNRIRLSGYIRANLSTKSQEDINYRRQLFISEQLVGAGFNELLNNSLSSRSNYEGLTSFPADNAVELLNPLSHDLDVMRQTLLFGGLQNIGYNLRRQKSRFYFFEWGKCYAVNKEKAGKNPEKPLQGYTEENKLGIWIAGQRVSNSWAHANEETSPFELKAALINILNRLGISPIAMQMKPVTMDIFDGTAYELTLYQGRRIGFLGAVSQTLRKRADISIPIYFMELDWDQICLLADRNRVEAQDLPRFPLVKRDLALLVDKAVSFVDIESVAYKTERKLLRSCELFDVYEGKNLPDGKKSYAVSFYLRDDEKTMSDKQIDGIMQKLAQQLNKQLGAELR</sequence>
<dbReference type="PROSITE" id="PS50886">
    <property type="entry name" value="TRBD"/>
    <property type="match status" value="1"/>
</dbReference>
<dbReference type="GO" id="GO:0004826">
    <property type="term" value="F:phenylalanine-tRNA ligase activity"/>
    <property type="evidence" value="ECO:0007669"/>
    <property type="project" value="UniProtKB-UniRule"/>
</dbReference>
<evidence type="ECO:0000256" key="13">
    <source>
        <dbReference type="ARBA" id="ARBA00023146"/>
    </source>
</evidence>
<evidence type="ECO:0000256" key="11">
    <source>
        <dbReference type="ARBA" id="ARBA00022884"/>
    </source>
</evidence>
<keyword evidence="12 15" id="KW-0648">Protein biosynthesis</keyword>
<dbReference type="eggNOG" id="COG0073">
    <property type="taxonomic scope" value="Bacteria"/>
</dbReference>
<dbReference type="PROSITE" id="PS51483">
    <property type="entry name" value="B5"/>
    <property type="match status" value="1"/>
</dbReference>
<comment type="similarity">
    <text evidence="2 15">Belongs to the phenylalanyl-tRNA synthetase beta subunit family. Type 1 subfamily.</text>
</comment>